<name>A0ABV8QMI6_9BACT</name>
<evidence type="ECO:0000313" key="14">
    <source>
        <dbReference type="EMBL" id="MFC4261516.1"/>
    </source>
</evidence>
<keyword evidence="3" id="KW-1134">Transmembrane beta strand</keyword>
<keyword evidence="8 14" id="KW-0675">Receptor</keyword>
<evidence type="ECO:0000256" key="4">
    <source>
        <dbReference type="ARBA" id="ARBA00022692"/>
    </source>
</evidence>
<accession>A0ABV8QMI6</accession>
<keyword evidence="7 10" id="KW-0472">Membrane</keyword>
<evidence type="ECO:0000256" key="2">
    <source>
        <dbReference type="ARBA" id="ARBA00022448"/>
    </source>
</evidence>
<feature type="domain" description="TonB-dependent receptor-like beta-barrel" evidence="12">
    <location>
        <begin position="243"/>
        <end position="619"/>
    </location>
</feature>
<dbReference type="InterPro" id="IPR000531">
    <property type="entry name" value="Beta-barrel_TonB"/>
</dbReference>
<evidence type="ECO:0000256" key="7">
    <source>
        <dbReference type="ARBA" id="ARBA00023136"/>
    </source>
</evidence>
<feature type="chain" id="PRO_5046988958" evidence="11">
    <location>
        <begin position="21"/>
        <end position="665"/>
    </location>
</feature>
<protein>
    <submittedName>
        <fullName evidence="14">TonB-dependent receptor</fullName>
    </submittedName>
</protein>
<evidence type="ECO:0000256" key="11">
    <source>
        <dbReference type="SAM" id="SignalP"/>
    </source>
</evidence>
<comment type="subcellular location">
    <subcellularLocation>
        <location evidence="1">Cell outer membrane</location>
        <topology evidence="1">Multi-pass membrane protein</topology>
    </subcellularLocation>
</comment>
<feature type="domain" description="TonB-dependent receptor plug" evidence="13">
    <location>
        <begin position="41"/>
        <end position="137"/>
    </location>
</feature>
<dbReference type="RefSeq" id="WP_379706006.1">
    <property type="nucleotide sequence ID" value="NZ_JBHSCZ010000001.1"/>
</dbReference>
<dbReference type="Gene3D" id="2.170.130.10">
    <property type="entry name" value="TonB-dependent receptor, plug domain"/>
    <property type="match status" value="1"/>
</dbReference>
<dbReference type="Pfam" id="PF00593">
    <property type="entry name" value="TonB_dep_Rec_b-barrel"/>
    <property type="match status" value="1"/>
</dbReference>
<proteinExistence type="inferred from homology"/>
<dbReference type="InterPro" id="IPR036942">
    <property type="entry name" value="Beta-barrel_TonB_sf"/>
</dbReference>
<dbReference type="Proteomes" id="UP001595907">
    <property type="component" value="Unassembled WGS sequence"/>
</dbReference>
<evidence type="ECO:0000259" key="13">
    <source>
        <dbReference type="Pfam" id="PF07715"/>
    </source>
</evidence>
<evidence type="ECO:0000256" key="10">
    <source>
        <dbReference type="RuleBase" id="RU003357"/>
    </source>
</evidence>
<dbReference type="PANTHER" id="PTHR30069:SF29">
    <property type="entry name" value="HEMOGLOBIN AND HEMOGLOBIN-HAPTOGLOBIN-BINDING PROTEIN 1-RELATED"/>
    <property type="match status" value="1"/>
</dbReference>
<dbReference type="InterPro" id="IPR039426">
    <property type="entry name" value="TonB-dep_rcpt-like"/>
</dbReference>
<keyword evidence="5 11" id="KW-0732">Signal</keyword>
<sequence length="665" mass="75317">MNHFFKIVFYCFLFCNTVTAQKHDTLQTVTVTTVSNVAPSNTATPSQTIVTNNAAQYNSLSVADAVKFFTGVIVKDYGGIGGLKTIAVRSLGANHTGILYDGVPITNAQGGQIDVGKFSLDNIEQITLDNAAPQALLNTASAYAYAAVLSLKTSNNILPKNEKLATKLSLQQGSFGHISPSLTIKKAITPKLQMALQTQWQQANGAYKFKSYDNSGATEKRINSDVENVKIEYDAALVLNDTNAIKLKAFYYRSDRGLPGAVIFFNNTSNQRLKDDNFFVQTSWKKAIQKSWYVLLQSKYAADKNYYVDNNYFNAARKLVNDFRLKEWFASAVLQYKWNEKWMAAIANDVYYTTLQRKDTFAINFATPKRTTYLNNIALQYKYNKWLVNGNVLFTSIHDNVAAAKAGNNVQKLTPAIAVRYQPFASPVLKMRAFYKQIFRVPTFNDLYYTNIGNTNLLPEKAQQYNVGITFEKNNTKFLNHIDVTIDGYYNKVTNKIVAAPRQNLFQWSIQNIGIVDIKGVDVAAHLQKNIGNKWQVNSQVAYTFQQVLDVTNPASVLYKTMIPYTPKHSVSLHTTIQYQQWALSYNMLFSSYRYRNGDQTIENLLQGYQTNDAAISYTYLHKKSTTIKCIAEINNIFNIHYEIVKFYPMPLNNYRLTLIISTKK</sequence>
<evidence type="ECO:0000259" key="12">
    <source>
        <dbReference type="Pfam" id="PF00593"/>
    </source>
</evidence>
<gene>
    <name evidence="14" type="ORF">ACFOWM_01380</name>
</gene>
<comment type="similarity">
    <text evidence="10">Belongs to the TonB-dependent receptor family.</text>
</comment>
<dbReference type="Gene3D" id="2.40.170.20">
    <property type="entry name" value="TonB-dependent receptor, beta-barrel domain"/>
    <property type="match status" value="1"/>
</dbReference>
<dbReference type="InterPro" id="IPR037066">
    <property type="entry name" value="Plug_dom_sf"/>
</dbReference>
<evidence type="ECO:0000256" key="9">
    <source>
        <dbReference type="ARBA" id="ARBA00023237"/>
    </source>
</evidence>
<evidence type="ECO:0000256" key="3">
    <source>
        <dbReference type="ARBA" id="ARBA00022452"/>
    </source>
</evidence>
<feature type="signal peptide" evidence="11">
    <location>
        <begin position="1"/>
        <end position="20"/>
    </location>
</feature>
<dbReference type="InterPro" id="IPR012910">
    <property type="entry name" value="Plug_dom"/>
</dbReference>
<keyword evidence="15" id="KW-1185">Reference proteome</keyword>
<reference evidence="15" key="1">
    <citation type="journal article" date="2019" name="Int. J. Syst. Evol. Microbiol.">
        <title>The Global Catalogue of Microorganisms (GCM) 10K type strain sequencing project: providing services to taxonomists for standard genome sequencing and annotation.</title>
        <authorList>
            <consortium name="The Broad Institute Genomics Platform"/>
            <consortium name="The Broad Institute Genome Sequencing Center for Infectious Disease"/>
            <person name="Wu L."/>
            <person name="Ma J."/>
        </authorList>
    </citation>
    <scope>NUCLEOTIDE SEQUENCE [LARGE SCALE GENOMIC DNA]</scope>
    <source>
        <strain evidence="15">CECT 8289</strain>
    </source>
</reference>
<evidence type="ECO:0000256" key="1">
    <source>
        <dbReference type="ARBA" id="ARBA00004571"/>
    </source>
</evidence>
<keyword evidence="2" id="KW-0813">Transport</keyword>
<evidence type="ECO:0000313" key="15">
    <source>
        <dbReference type="Proteomes" id="UP001595907"/>
    </source>
</evidence>
<organism evidence="14 15">
    <name type="scientific">Ferruginibacter yonginensis</name>
    <dbReference type="NCBI Taxonomy" id="1310416"/>
    <lineage>
        <taxon>Bacteria</taxon>
        <taxon>Pseudomonadati</taxon>
        <taxon>Bacteroidota</taxon>
        <taxon>Chitinophagia</taxon>
        <taxon>Chitinophagales</taxon>
        <taxon>Chitinophagaceae</taxon>
        <taxon>Ferruginibacter</taxon>
    </lineage>
</organism>
<comment type="caution">
    <text evidence="14">The sequence shown here is derived from an EMBL/GenBank/DDBJ whole genome shotgun (WGS) entry which is preliminary data.</text>
</comment>
<keyword evidence="4" id="KW-0812">Transmembrane</keyword>
<evidence type="ECO:0000256" key="5">
    <source>
        <dbReference type="ARBA" id="ARBA00022729"/>
    </source>
</evidence>
<evidence type="ECO:0000256" key="6">
    <source>
        <dbReference type="ARBA" id="ARBA00023077"/>
    </source>
</evidence>
<dbReference type="SUPFAM" id="SSF56935">
    <property type="entry name" value="Porins"/>
    <property type="match status" value="1"/>
</dbReference>
<dbReference type="EMBL" id="JBHSCZ010000001">
    <property type="protein sequence ID" value="MFC4261516.1"/>
    <property type="molecule type" value="Genomic_DNA"/>
</dbReference>
<evidence type="ECO:0000256" key="8">
    <source>
        <dbReference type="ARBA" id="ARBA00023170"/>
    </source>
</evidence>
<keyword evidence="6 10" id="KW-0798">TonB box</keyword>
<keyword evidence="9" id="KW-0998">Cell outer membrane</keyword>
<dbReference type="PANTHER" id="PTHR30069">
    <property type="entry name" value="TONB-DEPENDENT OUTER MEMBRANE RECEPTOR"/>
    <property type="match status" value="1"/>
</dbReference>
<dbReference type="Pfam" id="PF07715">
    <property type="entry name" value="Plug"/>
    <property type="match status" value="1"/>
</dbReference>